<accession>A0ACB8BFX5</accession>
<sequence length="1015" mass="113418">MNNISQSNSSTCSDKFQSSPPVLSVNDTSSEDPLSHLKSILGIKNPDRPVELRRDAPHISPLGSRATGSSLETEGELIYRSLVDIVTSQGHSDEINVSLPSASSHQARYSKSWRTPKGAMSNARAETSRTQEHRTFELHNPHLDHAPLPYLPSERAMKLPTPMNPSQSWSRSRAINDDSWRARPPTYCHAADNHRAPLPTLATTSSPTGSHQTQESPREYCRAFVRGCCRRQPCPYVHRDSPNDTAARLQCDSRNSQSDPPLGIRRGTQRIPPGTTVTAKPAAAQPDAAQPAAAPTTELQLQGGQPFTKAKQKAPEPPLTVTLSNHTKVKFSEGFEVQDIITGFETRWVHLGNVASNTLPRTLNRILAPFGQIDALQVPEHSSAKVITVKVQFSTAAEAMEAAVKLNGFEFANKRLTAKLPINNSGRGNATLNDTSVRIEWEAPYRLGYAGYATLDEAKKAVEMANDHTIQNYVVTAALYDGLPAVGAYNVIFRNLPPTTSQKEIEKYGPAESIMLEKPNYTSIDNAVKCIKKMLDECGEILRFDLVPPPFRDGVVKAWVDFASPHEAQVALEYLDGRRPVALGRTQISVRHLQTVSYPLPRSAYDKLQGDIARLRWSWQWRYRNAVTVVDRAAHQGAGVFIKLTAEDITQLSQLKLEFERLLRGELVVVDKKPVWDGFFARPCGYAYIKELERRYDGIQVQGDLTRRTITLFGPIAKRQYVRREIVKRYEALKAQQFWEIPLTGRLIGLFLCSDLIKLQQDLGEENCILDLGKRNLVIRGNEQTFQLACKVVRNAQKRHVDERRKSTVICPVCLSEPVFPTTLDCGHQWCQSCLSGYLVAAKDNKLFPLSCLGNDASCTHRISLSVAQKLLSAEDFEAITETSFWKYVHSRPEEFHHCPTPDCTQVYRSAPQDVVLQCPSCLIRICPACHVEYHDGLTCEERDVADDKLFTEWAESHDVKSCPGCKATIERAEGCNHMTCTRCQTHICWECLATFPKGEGIYDHMRTYHGGIGL</sequence>
<dbReference type="EMBL" id="MU266418">
    <property type="protein sequence ID" value="KAH7924700.1"/>
    <property type="molecule type" value="Genomic_DNA"/>
</dbReference>
<comment type="caution">
    <text evidence="1">The sequence shown here is derived from an EMBL/GenBank/DDBJ whole genome shotgun (WGS) entry which is preliminary data.</text>
</comment>
<evidence type="ECO:0000313" key="1">
    <source>
        <dbReference type="EMBL" id="KAH7924700.1"/>
    </source>
</evidence>
<keyword evidence="2" id="KW-1185">Reference proteome</keyword>
<organism evidence="1 2">
    <name type="scientific">Leucogyrophana mollusca</name>
    <dbReference type="NCBI Taxonomy" id="85980"/>
    <lineage>
        <taxon>Eukaryota</taxon>
        <taxon>Fungi</taxon>
        <taxon>Dikarya</taxon>
        <taxon>Basidiomycota</taxon>
        <taxon>Agaricomycotina</taxon>
        <taxon>Agaricomycetes</taxon>
        <taxon>Agaricomycetidae</taxon>
        <taxon>Boletales</taxon>
        <taxon>Boletales incertae sedis</taxon>
        <taxon>Leucogyrophana</taxon>
    </lineage>
</organism>
<reference evidence="1" key="1">
    <citation type="journal article" date="2021" name="New Phytol.">
        <title>Evolutionary innovations through gain and loss of genes in the ectomycorrhizal Boletales.</title>
        <authorList>
            <person name="Wu G."/>
            <person name="Miyauchi S."/>
            <person name="Morin E."/>
            <person name="Kuo A."/>
            <person name="Drula E."/>
            <person name="Varga T."/>
            <person name="Kohler A."/>
            <person name="Feng B."/>
            <person name="Cao Y."/>
            <person name="Lipzen A."/>
            <person name="Daum C."/>
            <person name="Hundley H."/>
            <person name="Pangilinan J."/>
            <person name="Johnson J."/>
            <person name="Barry K."/>
            <person name="LaButti K."/>
            <person name="Ng V."/>
            <person name="Ahrendt S."/>
            <person name="Min B."/>
            <person name="Choi I.G."/>
            <person name="Park H."/>
            <person name="Plett J.M."/>
            <person name="Magnuson J."/>
            <person name="Spatafora J.W."/>
            <person name="Nagy L.G."/>
            <person name="Henrissat B."/>
            <person name="Grigoriev I.V."/>
            <person name="Yang Z.L."/>
            <person name="Xu J."/>
            <person name="Martin F.M."/>
        </authorList>
    </citation>
    <scope>NUCLEOTIDE SEQUENCE</scope>
    <source>
        <strain evidence="1">KUC20120723A-06</strain>
    </source>
</reference>
<protein>
    <submittedName>
        <fullName evidence="1">Uncharacterized protein</fullName>
    </submittedName>
</protein>
<evidence type="ECO:0000313" key="2">
    <source>
        <dbReference type="Proteomes" id="UP000790709"/>
    </source>
</evidence>
<dbReference type="Proteomes" id="UP000790709">
    <property type="component" value="Unassembled WGS sequence"/>
</dbReference>
<name>A0ACB8BFX5_9AGAM</name>
<proteinExistence type="predicted"/>
<gene>
    <name evidence="1" type="ORF">BV22DRAFT_490737</name>
</gene>